<dbReference type="Pfam" id="PF00849">
    <property type="entry name" value="PseudoU_synth_2"/>
    <property type="match status" value="1"/>
</dbReference>
<dbReference type="NCBIfam" id="TIGR00005">
    <property type="entry name" value="rluA_subfam"/>
    <property type="match status" value="1"/>
</dbReference>
<feature type="active site" evidence="5">
    <location>
        <position position="141"/>
    </location>
</feature>
<dbReference type="PROSITE" id="PS50889">
    <property type="entry name" value="S4"/>
    <property type="match status" value="1"/>
</dbReference>
<dbReference type="PROSITE" id="PS01129">
    <property type="entry name" value="PSI_RLU"/>
    <property type="match status" value="1"/>
</dbReference>
<dbReference type="SUPFAM" id="SSF55174">
    <property type="entry name" value="Alpha-L RNA-binding motif"/>
    <property type="match status" value="1"/>
</dbReference>
<reference evidence="9 11" key="1">
    <citation type="submission" date="2015-09" db="EMBL/GenBank/DDBJ databases">
        <authorList>
            <consortium name="Pathogen Informatics"/>
        </authorList>
    </citation>
    <scope>NUCLEOTIDE SEQUENCE [LARGE SCALE GENOMIC DNA]</scope>
    <source>
        <strain evidence="9 11">2789STDY5608849</strain>
    </source>
</reference>
<dbReference type="EMBL" id="CYYV01000011">
    <property type="protein sequence ID" value="CUO60983.1"/>
    <property type="molecule type" value="Genomic_DNA"/>
</dbReference>
<evidence type="ECO:0000256" key="2">
    <source>
        <dbReference type="ARBA" id="ARBA00010876"/>
    </source>
</evidence>
<evidence type="ECO:0000313" key="10">
    <source>
        <dbReference type="EMBL" id="MBN2954166.1"/>
    </source>
</evidence>
<evidence type="ECO:0000256" key="6">
    <source>
        <dbReference type="PROSITE-ProRule" id="PRU00182"/>
    </source>
</evidence>
<evidence type="ECO:0000313" key="11">
    <source>
        <dbReference type="Proteomes" id="UP000095706"/>
    </source>
</evidence>
<dbReference type="RefSeq" id="WP_055228144.1">
    <property type="nucleotide sequence ID" value="NZ_CABJFB010000006.1"/>
</dbReference>
<feature type="domain" description="RNA-binding S4" evidence="8">
    <location>
        <begin position="17"/>
        <end position="81"/>
    </location>
</feature>
<dbReference type="Gene3D" id="3.30.2350.10">
    <property type="entry name" value="Pseudouridine synthase"/>
    <property type="match status" value="1"/>
</dbReference>
<dbReference type="PANTHER" id="PTHR21600">
    <property type="entry name" value="MITOCHONDRIAL RNA PSEUDOURIDINE SYNTHASE"/>
    <property type="match status" value="1"/>
</dbReference>
<evidence type="ECO:0000259" key="8">
    <source>
        <dbReference type="SMART" id="SM00363"/>
    </source>
</evidence>
<proteinExistence type="inferred from homology"/>
<evidence type="ECO:0000256" key="7">
    <source>
        <dbReference type="RuleBase" id="RU362028"/>
    </source>
</evidence>
<dbReference type="Gene3D" id="3.10.290.10">
    <property type="entry name" value="RNA-binding S4 domain"/>
    <property type="match status" value="1"/>
</dbReference>
<dbReference type="SMART" id="SM00363">
    <property type="entry name" value="S4"/>
    <property type="match status" value="1"/>
</dbReference>
<dbReference type="SUPFAM" id="SSF55120">
    <property type="entry name" value="Pseudouridine synthase"/>
    <property type="match status" value="1"/>
</dbReference>
<dbReference type="Pfam" id="PF01479">
    <property type="entry name" value="S4"/>
    <property type="match status" value="1"/>
</dbReference>
<name>A0A174GEZ0_9FIRM</name>
<dbReference type="Proteomes" id="UP000737612">
    <property type="component" value="Unassembled WGS sequence"/>
</dbReference>
<evidence type="ECO:0000256" key="5">
    <source>
        <dbReference type="PIRSR" id="PIRSR606225-1"/>
    </source>
</evidence>
<dbReference type="EMBL" id="JAFHBD010000058">
    <property type="protein sequence ID" value="MBN2954166.1"/>
    <property type="molecule type" value="Genomic_DNA"/>
</dbReference>
<dbReference type="AlphaFoldDB" id="A0A174GEZ0"/>
<dbReference type="InterPro" id="IPR036986">
    <property type="entry name" value="S4_RNA-bd_sf"/>
</dbReference>
<comment type="function">
    <text evidence="7">Responsible for synthesis of pseudouridine from uracil.</text>
</comment>
<keyword evidence="4 7" id="KW-0413">Isomerase</keyword>
<dbReference type="GO" id="GO:0120159">
    <property type="term" value="F:rRNA pseudouridine synthase activity"/>
    <property type="evidence" value="ECO:0007669"/>
    <property type="project" value="UniProtKB-ARBA"/>
</dbReference>
<evidence type="ECO:0000256" key="4">
    <source>
        <dbReference type="ARBA" id="ARBA00023235"/>
    </source>
</evidence>
<comment type="catalytic activity">
    <reaction evidence="1 7">
        <text>a uridine in RNA = a pseudouridine in RNA</text>
        <dbReference type="Rhea" id="RHEA:48348"/>
        <dbReference type="Rhea" id="RHEA-COMP:12068"/>
        <dbReference type="Rhea" id="RHEA-COMP:12069"/>
        <dbReference type="ChEBI" id="CHEBI:65314"/>
        <dbReference type="ChEBI" id="CHEBI:65315"/>
    </reaction>
</comment>
<dbReference type="EC" id="5.4.99.-" evidence="7"/>
<dbReference type="GO" id="GO:0000455">
    <property type="term" value="P:enzyme-directed rRNA pseudouridine synthesis"/>
    <property type="evidence" value="ECO:0007669"/>
    <property type="project" value="TreeGrafter"/>
</dbReference>
<evidence type="ECO:0000256" key="3">
    <source>
        <dbReference type="ARBA" id="ARBA00022884"/>
    </source>
</evidence>
<dbReference type="InterPro" id="IPR020103">
    <property type="entry name" value="PsdUridine_synth_cat_dom_sf"/>
</dbReference>
<dbReference type="InterPro" id="IPR006145">
    <property type="entry name" value="PsdUridine_synth_RsuA/RluA"/>
</dbReference>
<dbReference type="CDD" id="cd00165">
    <property type="entry name" value="S4"/>
    <property type="match status" value="1"/>
</dbReference>
<evidence type="ECO:0000313" key="9">
    <source>
        <dbReference type="EMBL" id="CUO60983.1"/>
    </source>
</evidence>
<dbReference type="InterPro" id="IPR006224">
    <property type="entry name" value="PsdUridine_synth_RluA-like_CS"/>
</dbReference>
<dbReference type="PANTHER" id="PTHR21600:SF44">
    <property type="entry name" value="RIBOSOMAL LARGE SUBUNIT PSEUDOURIDINE SYNTHASE D"/>
    <property type="match status" value="1"/>
</dbReference>
<protein>
    <recommendedName>
        <fullName evidence="7">Pseudouridine synthase</fullName>
        <ecNumber evidence="7">5.4.99.-</ecNumber>
    </recommendedName>
</protein>
<accession>A0A174GEZ0</accession>
<organism evidence="9 11">
    <name type="scientific">Fusicatenibacter saccharivorans</name>
    <dbReference type="NCBI Taxonomy" id="1150298"/>
    <lineage>
        <taxon>Bacteria</taxon>
        <taxon>Bacillati</taxon>
        <taxon>Bacillota</taxon>
        <taxon>Clostridia</taxon>
        <taxon>Lachnospirales</taxon>
        <taxon>Lachnospiraceae</taxon>
        <taxon>Fusicatenibacter</taxon>
    </lineage>
</organism>
<dbReference type="InterPro" id="IPR050188">
    <property type="entry name" value="RluA_PseudoU_synthase"/>
</dbReference>
<dbReference type="InterPro" id="IPR006225">
    <property type="entry name" value="PsdUridine_synth_RluC/D"/>
</dbReference>
<gene>
    <name evidence="9" type="primary">rluD_2</name>
    <name evidence="9" type="ORF">ERS852406_02378</name>
    <name evidence="10" type="ORF">JTJ23_11380</name>
</gene>
<keyword evidence="3 6" id="KW-0694">RNA-binding</keyword>
<sequence>MAEEERILEVTPDFDGKRIDQCLAASFSDCSRSFLQKLLKDGKVSINGKTQKASSKVAAGDAVLVLLPEPEELNVEPENIPLDILYEDDDLLVVNKPKGMVVHPAAGHSSGTLVNAVLYHCRGNLSGINGVLRPGIVHRIDMDTTGALVICKSDFAHQSLAEQLSVHSITRKYRAIVHGNLKEDEGTVRGAIGRHPTDRKKMAINERNGKPAVTHYRVLERFGNYTYIECQLETGRTHQIRVHMASIGHPLLGDAVYGPKKCPVKNLQGQTLHAMVLGFIHPRTGAYMEFEAPLPEYFSNLLLQFRKNV</sequence>
<dbReference type="FunFam" id="3.30.2350.10:FF:000006">
    <property type="entry name" value="Pseudouridine synthase"/>
    <property type="match status" value="1"/>
</dbReference>
<reference evidence="10" key="2">
    <citation type="submission" date="2021-02" db="EMBL/GenBank/DDBJ databases">
        <title>Metagenome-assembled genomes from human diarrheal sample B26.</title>
        <authorList>
            <person name="Ateba T.P."/>
            <person name="Alayande K.A."/>
            <person name="Mwanza M."/>
        </authorList>
    </citation>
    <scope>NUCLEOTIDE SEQUENCE</scope>
    <source>
        <strain evidence="10">06WH</strain>
    </source>
</reference>
<dbReference type="InterPro" id="IPR002942">
    <property type="entry name" value="S4_RNA-bd"/>
</dbReference>
<dbReference type="GO" id="GO:0003723">
    <property type="term" value="F:RNA binding"/>
    <property type="evidence" value="ECO:0007669"/>
    <property type="project" value="UniProtKB-KW"/>
</dbReference>
<dbReference type="Proteomes" id="UP000095706">
    <property type="component" value="Unassembled WGS sequence"/>
</dbReference>
<comment type="similarity">
    <text evidence="2 7">Belongs to the pseudouridine synthase RluA family.</text>
</comment>
<dbReference type="CDD" id="cd02869">
    <property type="entry name" value="PseudoU_synth_RluA_like"/>
    <property type="match status" value="1"/>
</dbReference>
<evidence type="ECO:0000256" key="1">
    <source>
        <dbReference type="ARBA" id="ARBA00000073"/>
    </source>
</evidence>